<evidence type="ECO:0000256" key="2">
    <source>
        <dbReference type="ARBA" id="ARBA00022884"/>
    </source>
</evidence>
<sequence length="280" mass="30865">LGLAKPVGSRLGAILFCSLPSELRAALRHIGLDSVPGRAAWRHIGLDSVPGRAAWRHIGLDSVPGRAAWQQEPVVSCQATGKQQQQQQQLKLFIGQIPRTMTESDLLPMFEEFGHIVELTVLKDRRSGLHRVHEHHIIYEYRAGLVRLSHLLRCRRLQLAGHIIPAESYCPQTVQEVLLLTLQAPYHRGQACTRRFVDCLLADVGAPDSVGGVAFTLDLAQRRALSRCAFLTYSQPESAQQCQSLLHGSRILPGMTRPMQVKPADCDSRSGESGAGPGPW</sequence>
<dbReference type="InterPro" id="IPR000504">
    <property type="entry name" value="RRM_dom"/>
</dbReference>
<evidence type="ECO:0000256" key="3">
    <source>
        <dbReference type="PROSITE-ProRule" id="PRU00176"/>
    </source>
</evidence>
<dbReference type="InterPro" id="IPR035979">
    <property type="entry name" value="RBD_domain_sf"/>
</dbReference>
<feature type="region of interest" description="Disordered" evidence="4">
    <location>
        <begin position="260"/>
        <end position="280"/>
    </location>
</feature>
<evidence type="ECO:0000313" key="6">
    <source>
        <dbReference type="Proteomes" id="UP000095280"/>
    </source>
</evidence>
<keyword evidence="2 3" id="KW-0694">RNA-binding</keyword>
<evidence type="ECO:0000259" key="5">
    <source>
        <dbReference type="PROSITE" id="PS50102"/>
    </source>
</evidence>
<feature type="domain" description="RRM" evidence="5">
    <location>
        <begin position="90"/>
        <end position="131"/>
    </location>
</feature>
<dbReference type="AlphaFoldDB" id="A0A1I8II14"/>
<evidence type="ECO:0000256" key="1">
    <source>
        <dbReference type="ARBA" id="ARBA00022737"/>
    </source>
</evidence>
<dbReference type="SUPFAM" id="SSF54928">
    <property type="entry name" value="RNA-binding domain, RBD"/>
    <property type="match status" value="1"/>
</dbReference>
<accession>A0A1I8II14</accession>
<reference evidence="7" key="1">
    <citation type="submission" date="2016-11" db="UniProtKB">
        <authorList>
            <consortium name="WormBaseParasite"/>
        </authorList>
    </citation>
    <scope>IDENTIFICATION</scope>
</reference>
<dbReference type="PROSITE" id="PS50102">
    <property type="entry name" value="RRM"/>
    <property type="match status" value="1"/>
</dbReference>
<keyword evidence="6" id="KW-1185">Reference proteome</keyword>
<dbReference type="PANTHER" id="PTHR24012">
    <property type="entry name" value="RNA BINDING PROTEIN"/>
    <property type="match status" value="1"/>
</dbReference>
<dbReference type="WBParaSite" id="maker-uti_cns_0012550-snap-gene-0.2-mRNA-1">
    <property type="protein sequence ID" value="maker-uti_cns_0012550-snap-gene-0.2-mRNA-1"/>
    <property type="gene ID" value="maker-uti_cns_0012550-snap-gene-0.2"/>
</dbReference>
<name>A0A1I8II14_9PLAT</name>
<keyword evidence="1" id="KW-0677">Repeat</keyword>
<protein>
    <submittedName>
        <fullName evidence="7">RRM domain-containing protein</fullName>
    </submittedName>
</protein>
<proteinExistence type="predicted"/>
<organism evidence="6 7">
    <name type="scientific">Macrostomum lignano</name>
    <dbReference type="NCBI Taxonomy" id="282301"/>
    <lineage>
        <taxon>Eukaryota</taxon>
        <taxon>Metazoa</taxon>
        <taxon>Spiralia</taxon>
        <taxon>Lophotrochozoa</taxon>
        <taxon>Platyhelminthes</taxon>
        <taxon>Rhabditophora</taxon>
        <taxon>Macrostomorpha</taxon>
        <taxon>Macrostomida</taxon>
        <taxon>Macrostomidae</taxon>
        <taxon>Macrostomum</taxon>
    </lineage>
</organism>
<dbReference type="SMART" id="SM00360">
    <property type="entry name" value="RRM"/>
    <property type="match status" value="1"/>
</dbReference>
<evidence type="ECO:0000256" key="4">
    <source>
        <dbReference type="SAM" id="MobiDB-lite"/>
    </source>
</evidence>
<dbReference type="Gene3D" id="3.30.70.330">
    <property type="match status" value="1"/>
</dbReference>
<dbReference type="Proteomes" id="UP000095280">
    <property type="component" value="Unplaced"/>
</dbReference>
<dbReference type="GO" id="GO:0003723">
    <property type="term" value="F:RNA binding"/>
    <property type="evidence" value="ECO:0007669"/>
    <property type="project" value="UniProtKB-UniRule"/>
</dbReference>
<evidence type="ECO:0000313" key="7">
    <source>
        <dbReference type="WBParaSite" id="maker-uti_cns_0012550-snap-gene-0.2-mRNA-1"/>
    </source>
</evidence>
<dbReference type="Pfam" id="PF00076">
    <property type="entry name" value="RRM_1"/>
    <property type="match status" value="1"/>
</dbReference>
<dbReference type="InterPro" id="IPR012677">
    <property type="entry name" value="Nucleotide-bd_a/b_plait_sf"/>
</dbReference>